<evidence type="ECO:0000313" key="1">
    <source>
        <dbReference type="EMBL" id="SDE81868.1"/>
    </source>
</evidence>
<protein>
    <submittedName>
        <fullName evidence="1">Uncharacterized protein</fullName>
    </submittedName>
</protein>
<keyword evidence="2" id="KW-1185">Reference proteome</keyword>
<dbReference type="STRING" id="1071918.SAMN05421544_1371"/>
<reference evidence="1 2" key="1">
    <citation type="submission" date="2016-10" db="EMBL/GenBank/DDBJ databases">
        <authorList>
            <person name="de Groot N.N."/>
        </authorList>
    </citation>
    <scope>NUCLEOTIDE SEQUENCE [LARGE SCALE GENOMIC DNA]</scope>
    <source>
        <strain evidence="1 2">DSM 24015</strain>
    </source>
</reference>
<sequence>MATDRNTIKQWFKNGLKPTQEQFWAWIDSFWHKDEKIPANQVDGLSEILGDKADASMLEMKANKDATGLSEDNIIAWKQALNVGELPSNIATVDEGEKTGNVYGKTENDALLAHKLDKPIETSDTTAHPFVVGVNEDGESAKLPAGDLGKNISNTDMRIPEGVVRVLDATGAKLQLRGLEDKS</sequence>
<dbReference type="EMBL" id="FNAS01000037">
    <property type="protein sequence ID" value="SDE81868.1"/>
    <property type="molecule type" value="Genomic_DNA"/>
</dbReference>
<name>A0A1G7G168_9FLAO</name>
<gene>
    <name evidence="1" type="ORF">SAMN05421544_1371</name>
</gene>
<organism evidence="1 2">
    <name type="scientific">Riemerella columbipharyngis</name>
    <dbReference type="NCBI Taxonomy" id="1071918"/>
    <lineage>
        <taxon>Bacteria</taxon>
        <taxon>Pseudomonadati</taxon>
        <taxon>Bacteroidota</taxon>
        <taxon>Flavobacteriia</taxon>
        <taxon>Flavobacteriales</taxon>
        <taxon>Weeksellaceae</taxon>
        <taxon>Riemerella</taxon>
    </lineage>
</organism>
<accession>A0A1G7G168</accession>
<proteinExistence type="predicted"/>
<evidence type="ECO:0000313" key="2">
    <source>
        <dbReference type="Proteomes" id="UP000198517"/>
    </source>
</evidence>
<feature type="non-terminal residue" evidence="1">
    <location>
        <position position="183"/>
    </location>
</feature>
<dbReference type="Proteomes" id="UP000198517">
    <property type="component" value="Unassembled WGS sequence"/>
</dbReference>
<dbReference type="AlphaFoldDB" id="A0A1G7G168"/>